<dbReference type="SUPFAM" id="SSF49785">
    <property type="entry name" value="Galactose-binding domain-like"/>
    <property type="match status" value="1"/>
</dbReference>
<evidence type="ECO:0000256" key="1">
    <source>
        <dbReference type="ARBA" id="ARBA00007495"/>
    </source>
</evidence>
<feature type="signal peptide" evidence="6">
    <location>
        <begin position="1"/>
        <end position="20"/>
    </location>
</feature>
<dbReference type="GO" id="GO:0031176">
    <property type="term" value="F:endo-1,4-beta-xylanase activity"/>
    <property type="evidence" value="ECO:0007669"/>
    <property type="project" value="UniProtKB-ARBA"/>
</dbReference>
<dbReference type="Pfam" id="PF02018">
    <property type="entry name" value="CBM_4_9"/>
    <property type="match status" value="1"/>
</dbReference>
<protein>
    <recommendedName>
        <fullName evidence="7">GH10 domain-containing protein</fullName>
    </recommendedName>
</protein>
<sequence length="844" mass="95897">MQNRLKSLNWVILLLGYVQSQNIFKDGDFEASNPHQYWQCDGGCTMTSVNNDKVNGSRAIKVTDRHHYYQGPGQSVELKRNARYHVIWYVKQLNSIPGKLFQEFRVTCSFRVNDNLVFYPDFVRDHKVHPGRGWVKLEGYMKTPDRDFISGGLKIQMADPGIEFLADTATLTFIPEETNWKENANKRIEKYRKSNVSFTFNIPPNTDPHEYDLEIKMTKHAFKFGSEVTADLIIEPKYAHFRELLFYMFNYATMATYFWQWSHGPRESPDYGNSDKALDVLQQNGIPVRGHNIFWGVDRFVPKWVLPLSQVELEKEIEHRIHYVLNVTKGKLESWDVNNEMLHGHFYENKMNDPYYSHKIYKLVHQIDPTVKLFLNDYQIVANGTSVSSYVDQAREFKKASIPIYALGVQSHFDDYREPDPTMTLKRLDQLAVTGLPIWITEMDVVAADENVRRDWYETLYRVYFSHPSVEAIILWGFWGPKHWIGEEASLVSGSDYTINAAGRGYLDLVFKEWNTHVTRRLSSGKQFIVRGFHGDYEITIKYKGVPVVFQKFSLGKQDKQVTIDVTDIHAQVIIPTTSSPLIFHRPAVHHKIVTHETYYQGRATSGDSSTMNCVNKWSAFAVMKDDQHVDVKCPQDYVLTGCSSLTKALTAKGDGTSVDTQNGVICRAWNGGGPENYNSPVHAFARCCKVTGLKCEYRATPKPSPSEFDVIVETKCPNNMYATGCAAHNWNRHMDGIYPTTHSCLAQNQDDFGGTWSYSICCNAPNMHCQVKKSTSESGHKIGDSSVVSCSNGWTMTGCHGVSEDGDISGSFIEGDKCIAFNGNMKTPGMAGSVAYATCCKTM</sequence>
<dbReference type="Proteomes" id="UP001347796">
    <property type="component" value="Unassembled WGS sequence"/>
</dbReference>
<proteinExistence type="inferred from homology"/>
<evidence type="ECO:0000256" key="6">
    <source>
        <dbReference type="SAM" id="SignalP"/>
    </source>
</evidence>
<gene>
    <name evidence="8" type="ORF">SNE40_011514</name>
</gene>
<dbReference type="GO" id="GO:0000272">
    <property type="term" value="P:polysaccharide catabolic process"/>
    <property type="evidence" value="ECO:0007669"/>
    <property type="project" value="UniProtKB-KW"/>
</dbReference>
<comment type="similarity">
    <text evidence="1">Belongs to the glycosyl hydrolase 10 (cellulase F) family.</text>
</comment>
<keyword evidence="3" id="KW-0378">Hydrolase</keyword>
<dbReference type="InterPro" id="IPR041051">
    <property type="entry name" value="PCSK9_C3"/>
</dbReference>
<evidence type="ECO:0000256" key="3">
    <source>
        <dbReference type="ARBA" id="ARBA00022801"/>
    </source>
</evidence>
<evidence type="ECO:0000313" key="9">
    <source>
        <dbReference type="Proteomes" id="UP001347796"/>
    </source>
</evidence>
<evidence type="ECO:0000313" key="8">
    <source>
        <dbReference type="EMBL" id="KAK6179073.1"/>
    </source>
</evidence>
<dbReference type="Pfam" id="PF00331">
    <property type="entry name" value="Glyco_hydro_10"/>
    <property type="match status" value="1"/>
</dbReference>
<evidence type="ECO:0000259" key="7">
    <source>
        <dbReference type="PROSITE" id="PS51760"/>
    </source>
</evidence>
<feature type="chain" id="PRO_5043035970" description="GH10 domain-containing protein" evidence="6">
    <location>
        <begin position="21"/>
        <end position="844"/>
    </location>
</feature>
<reference evidence="8 9" key="1">
    <citation type="submission" date="2024-01" db="EMBL/GenBank/DDBJ databases">
        <title>The genome of the rayed Mediterranean limpet Patella caerulea (Linnaeus, 1758).</title>
        <authorList>
            <person name="Anh-Thu Weber A."/>
            <person name="Halstead-Nussloch G."/>
        </authorList>
    </citation>
    <scope>NUCLEOTIDE SEQUENCE [LARGE SCALE GENOMIC DNA]</scope>
    <source>
        <strain evidence="8">AATW-2023a</strain>
        <tissue evidence="8">Whole specimen</tissue>
    </source>
</reference>
<keyword evidence="6" id="KW-0732">Signal</keyword>
<dbReference type="InterPro" id="IPR017853">
    <property type="entry name" value="GH"/>
</dbReference>
<dbReference type="InterPro" id="IPR044846">
    <property type="entry name" value="GH10"/>
</dbReference>
<keyword evidence="9" id="KW-1185">Reference proteome</keyword>
<organism evidence="8 9">
    <name type="scientific">Patella caerulea</name>
    <name type="common">Rayed Mediterranean limpet</name>
    <dbReference type="NCBI Taxonomy" id="87958"/>
    <lineage>
        <taxon>Eukaryota</taxon>
        <taxon>Metazoa</taxon>
        <taxon>Spiralia</taxon>
        <taxon>Lophotrochozoa</taxon>
        <taxon>Mollusca</taxon>
        <taxon>Gastropoda</taxon>
        <taxon>Patellogastropoda</taxon>
        <taxon>Patelloidea</taxon>
        <taxon>Patellidae</taxon>
        <taxon>Patella</taxon>
    </lineage>
</organism>
<dbReference type="SUPFAM" id="SSF51445">
    <property type="entry name" value="(Trans)glycosidases"/>
    <property type="match status" value="1"/>
</dbReference>
<comment type="caution">
    <text evidence="8">The sequence shown here is derived from an EMBL/GenBank/DDBJ whole genome shotgun (WGS) entry which is preliminary data.</text>
</comment>
<dbReference type="Gene3D" id="3.20.20.80">
    <property type="entry name" value="Glycosidases"/>
    <property type="match status" value="1"/>
</dbReference>
<dbReference type="Gene3D" id="2.60.120.690">
    <property type="entry name" value="Proprotein convertase subtilisin/kexin type 9"/>
    <property type="match status" value="1"/>
</dbReference>
<accession>A0AAN8JNN8</accession>
<dbReference type="PANTHER" id="PTHR31490:SF1">
    <property type="entry name" value="ENDO-1,4-BETA-XYLANASE 1"/>
    <property type="match status" value="1"/>
</dbReference>
<dbReference type="Gene3D" id="2.60.120.260">
    <property type="entry name" value="Galactose-binding domain-like"/>
    <property type="match status" value="1"/>
</dbReference>
<dbReference type="PROSITE" id="PS51760">
    <property type="entry name" value="GH10_2"/>
    <property type="match status" value="1"/>
</dbReference>
<keyword evidence="2" id="KW-0677">Repeat</keyword>
<dbReference type="InterPro" id="IPR003305">
    <property type="entry name" value="CenC_carb-bd"/>
</dbReference>
<evidence type="ECO:0000256" key="5">
    <source>
        <dbReference type="ARBA" id="ARBA00023326"/>
    </source>
</evidence>
<feature type="domain" description="GH10" evidence="7">
    <location>
        <begin position="226"/>
        <end position="509"/>
    </location>
</feature>
<dbReference type="PRINTS" id="PR00134">
    <property type="entry name" value="GLHYDRLASE10"/>
</dbReference>
<keyword evidence="4" id="KW-0119">Carbohydrate metabolism</keyword>
<dbReference type="PANTHER" id="PTHR31490">
    <property type="entry name" value="GLYCOSYL HYDROLASE"/>
    <property type="match status" value="1"/>
</dbReference>
<dbReference type="EMBL" id="JAZGQO010000008">
    <property type="protein sequence ID" value="KAK6179073.1"/>
    <property type="molecule type" value="Genomic_DNA"/>
</dbReference>
<dbReference type="AlphaFoldDB" id="A0AAN8JNN8"/>
<dbReference type="Pfam" id="PF18463">
    <property type="entry name" value="PCSK9_C3"/>
    <property type="match status" value="1"/>
</dbReference>
<evidence type="ECO:0000256" key="2">
    <source>
        <dbReference type="ARBA" id="ARBA00022737"/>
    </source>
</evidence>
<keyword evidence="5" id="KW-0624">Polysaccharide degradation</keyword>
<name>A0AAN8JNN8_PATCE</name>
<dbReference type="SMART" id="SM00633">
    <property type="entry name" value="Glyco_10"/>
    <property type="match status" value="1"/>
</dbReference>
<evidence type="ECO:0000256" key="4">
    <source>
        <dbReference type="ARBA" id="ARBA00023277"/>
    </source>
</evidence>
<dbReference type="InterPro" id="IPR008979">
    <property type="entry name" value="Galactose-bd-like_sf"/>
</dbReference>
<dbReference type="InterPro" id="IPR001000">
    <property type="entry name" value="GH10_dom"/>
</dbReference>